<dbReference type="InterPro" id="IPR001766">
    <property type="entry name" value="Fork_head_dom"/>
</dbReference>
<dbReference type="PROSITE" id="PS00658">
    <property type="entry name" value="FORK_HEAD_2"/>
    <property type="match status" value="1"/>
</dbReference>
<dbReference type="InterPro" id="IPR036388">
    <property type="entry name" value="WH-like_DNA-bd_sf"/>
</dbReference>
<dbReference type="GO" id="GO:0005634">
    <property type="term" value="C:nucleus"/>
    <property type="evidence" value="ECO:0007669"/>
    <property type="project" value="UniProtKB-SubCell"/>
</dbReference>
<evidence type="ECO:0000256" key="5">
    <source>
        <dbReference type="ARBA" id="ARBA00023242"/>
    </source>
</evidence>
<dbReference type="SMART" id="SM00339">
    <property type="entry name" value="FH"/>
    <property type="match status" value="1"/>
</dbReference>
<dbReference type="Gene3D" id="1.10.10.10">
    <property type="entry name" value="Winged helix-like DNA-binding domain superfamily/Winged helix DNA-binding domain"/>
    <property type="match status" value="1"/>
</dbReference>
<dbReference type="CDD" id="cd00059">
    <property type="entry name" value="FH_FOX"/>
    <property type="match status" value="1"/>
</dbReference>
<keyword evidence="5 6" id="KW-0539">Nucleus</keyword>
<dbReference type="InterPro" id="IPR045912">
    <property type="entry name" value="FOXJ2/3-like"/>
</dbReference>
<dbReference type="InParanoid" id="A0A448YQT8"/>
<feature type="region of interest" description="Disordered" evidence="7">
    <location>
        <begin position="1"/>
        <end position="156"/>
    </location>
</feature>
<keyword evidence="2" id="KW-0805">Transcription regulation</keyword>
<dbReference type="PANTHER" id="PTHR46078:SF2">
    <property type="entry name" value="FORK-HEAD DOMAIN-CONTAINING PROTEIN"/>
    <property type="match status" value="1"/>
</dbReference>
<organism evidence="9 10">
    <name type="scientific">Brettanomyces naardenensis</name>
    <name type="common">Yeast</name>
    <dbReference type="NCBI Taxonomy" id="13370"/>
    <lineage>
        <taxon>Eukaryota</taxon>
        <taxon>Fungi</taxon>
        <taxon>Dikarya</taxon>
        <taxon>Ascomycota</taxon>
        <taxon>Saccharomycotina</taxon>
        <taxon>Pichiomycetes</taxon>
        <taxon>Pichiales</taxon>
        <taxon>Pichiaceae</taxon>
        <taxon>Brettanomyces</taxon>
    </lineage>
</organism>
<dbReference type="FunFam" id="1.10.10.10:FF:000260">
    <property type="entry name" value="Forkhead transcription factor (Sep1)"/>
    <property type="match status" value="1"/>
</dbReference>
<dbReference type="PRINTS" id="PR00053">
    <property type="entry name" value="FORKHEAD"/>
</dbReference>
<name>A0A448YQT8_BRENA</name>
<dbReference type="OrthoDB" id="5954824at2759"/>
<evidence type="ECO:0000256" key="7">
    <source>
        <dbReference type="SAM" id="MobiDB-lite"/>
    </source>
</evidence>
<reference evidence="9 10" key="1">
    <citation type="submission" date="2018-12" db="EMBL/GenBank/DDBJ databases">
        <authorList>
            <person name="Tiukova I."/>
            <person name="Dainat J."/>
        </authorList>
    </citation>
    <scope>NUCLEOTIDE SEQUENCE [LARGE SCALE GENOMIC DNA]</scope>
</reference>
<evidence type="ECO:0000259" key="8">
    <source>
        <dbReference type="PROSITE" id="PS50039"/>
    </source>
</evidence>
<dbReference type="InterPro" id="IPR030456">
    <property type="entry name" value="TF_fork_head_CS_2"/>
</dbReference>
<evidence type="ECO:0000256" key="1">
    <source>
        <dbReference type="ARBA" id="ARBA00004123"/>
    </source>
</evidence>
<dbReference type="InterPro" id="IPR018122">
    <property type="entry name" value="TF_fork_head_CS_1"/>
</dbReference>
<dbReference type="InterPro" id="IPR036390">
    <property type="entry name" value="WH_DNA-bd_sf"/>
</dbReference>
<dbReference type="PROSITE" id="PS50039">
    <property type="entry name" value="FORK_HEAD_3"/>
    <property type="match status" value="1"/>
</dbReference>
<protein>
    <submittedName>
        <fullName evidence="9">DEKNAAC104382</fullName>
    </submittedName>
</protein>
<feature type="DNA-binding region" description="Fork-head" evidence="6">
    <location>
        <begin position="165"/>
        <end position="239"/>
    </location>
</feature>
<evidence type="ECO:0000256" key="2">
    <source>
        <dbReference type="ARBA" id="ARBA00023015"/>
    </source>
</evidence>
<feature type="domain" description="Fork-head" evidence="8">
    <location>
        <begin position="165"/>
        <end position="239"/>
    </location>
</feature>
<gene>
    <name evidence="9" type="ORF">BRENAR_LOCUS3992</name>
</gene>
<feature type="region of interest" description="Disordered" evidence="7">
    <location>
        <begin position="256"/>
        <end position="282"/>
    </location>
</feature>
<feature type="region of interest" description="Disordered" evidence="7">
    <location>
        <begin position="532"/>
        <end position="563"/>
    </location>
</feature>
<proteinExistence type="predicted"/>
<comment type="subcellular location">
    <subcellularLocation>
        <location evidence="1 6">Nucleus</location>
    </subcellularLocation>
</comment>
<dbReference type="SUPFAM" id="SSF46785">
    <property type="entry name" value="Winged helix' DNA-binding domain"/>
    <property type="match status" value="1"/>
</dbReference>
<feature type="compositionally biased region" description="Low complexity" evidence="7">
    <location>
        <begin position="120"/>
        <end position="131"/>
    </location>
</feature>
<evidence type="ECO:0000256" key="3">
    <source>
        <dbReference type="ARBA" id="ARBA00023125"/>
    </source>
</evidence>
<dbReference type="PANTHER" id="PTHR46078">
    <property type="entry name" value="FORKHEAD BOX PROTEIN J2 FAMILY MEMBER"/>
    <property type="match status" value="1"/>
</dbReference>
<evidence type="ECO:0000256" key="6">
    <source>
        <dbReference type="PROSITE-ProRule" id="PRU00089"/>
    </source>
</evidence>
<dbReference type="Pfam" id="PF00250">
    <property type="entry name" value="Forkhead"/>
    <property type="match status" value="1"/>
</dbReference>
<dbReference type="AlphaFoldDB" id="A0A448YQT8"/>
<feature type="compositionally biased region" description="Low complexity" evidence="7">
    <location>
        <begin position="545"/>
        <end position="562"/>
    </location>
</feature>
<dbReference type="PROSITE" id="PS00657">
    <property type="entry name" value="FORK_HEAD_1"/>
    <property type="match status" value="1"/>
</dbReference>
<dbReference type="EMBL" id="CAACVR010000039">
    <property type="protein sequence ID" value="VEU23261.1"/>
    <property type="molecule type" value="Genomic_DNA"/>
</dbReference>
<evidence type="ECO:0000256" key="4">
    <source>
        <dbReference type="ARBA" id="ARBA00023163"/>
    </source>
</evidence>
<evidence type="ECO:0000313" key="10">
    <source>
        <dbReference type="Proteomes" id="UP000290900"/>
    </source>
</evidence>
<feature type="compositionally biased region" description="Low complexity" evidence="7">
    <location>
        <begin position="418"/>
        <end position="449"/>
    </location>
</feature>
<dbReference type="Proteomes" id="UP000290900">
    <property type="component" value="Unassembled WGS sequence"/>
</dbReference>
<keyword evidence="10" id="KW-1185">Reference proteome</keyword>
<dbReference type="STRING" id="13370.A0A448YQT8"/>
<keyword evidence="4" id="KW-0804">Transcription</keyword>
<accession>A0A448YQT8</accession>
<sequence>MSQDTHILLPPPYIRSPKSLDFKTPPHSTSKYESQKMANADSGSTQDVIRHGLLSPELSSPQIRSFGDDGSNELDDLLRDASRDIPTITTDNVDTDDRSSKRVKKTKPLPAPEFSKKRSFASLASTSSLSSDRPGKRSRRLKGPQHFNIPPPEEMTPVVFHSDDKPPFSYATLIGMALLRSPTRQLTLSQIYHWISSHFRYYKQGEVGWQNSIRHNLSLNKSFQKAEKSKDGKGHYWRIVAGYEYQFCDMEESKRAASSESKRKPKAPTKKEAAPLSVPASSLPSVLPSVSSLQLPNPSITTAIAATASSTVILPVPSLNPITPQKTGFDFHGQSPVKLGAIPELAAPSPSFRASAGGDHIIFKSFFNSPDGSFAQDSPRQLPFTSSFNCKSNFELSPIRSGDTGPLLEPLTPKRQTPSSSSASKQPQQLLQQQQQPQQQQKSQQQQQPDDPLGTKFKTPSNLLQTPLINLGSSSMIRRLWASPSYLEDFYTSPVGNTDTDSTDSVAYKSIYGSPLAIKYKRIQAHQGSKVATAQTSIDSRIGVSSKQHTPSSSSSSKGSSSNGYTTNEIFGIDICSINHDDDHLR</sequence>
<dbReference type="GO" id="GO:0001228">
    <property type="term" value="F:DNA-binding transcription activator activity, RNA polymerase II-specific"/>
    <property type="evidence" value="ECO:0007669"/>
    <property type="project" value="UniProtKB-ARBA"/>
</dbReference>
<keyword evidence="3 6" id="KW-0238">DNA-binding</keyword>
<evidence type="ECO:0000313" key="9">
    <source>
        <dbReference type="EMBL" id="VEU23261.1"/>
    </source>
</evidence>
<feature type="region of interest" description="Disordered" evidence="7">
    <location>
        <begin position="395"/>
        <end position="461"/>
    </location>
</feature>
<dbReference type="GO" id="GO:0000978">
    <property type="term" value="F:RNA polymerase II cis-regulatory region sequence-specific DNA binding"/>
    <property type="evidence" value="ECO:0007669"/>
    <property type="project" value="TreeGrafter"/>
</dbReference>